<proteinExistence type="predicted"/>
<gene>
    <name evidence="1" type="ORF">altidsur_37</name>
</gene>
<dbReference type="SUPFAM" id="SSF56300">
    <property type="entry name" value="Metallo-dependent phosphatases"/>
    <property type="match status" value="1"/>
</dbReference>
<protein>
    <submittedName>
        <fullName evidence="1">Phosphoesterase</fullName>
    </submittedName>
</protein>
<reference evidence="2" key="1">
    <citation type="submission" date="2019-12" db="EMBL/GenBank/DDBJ databases">
        <authorList>
            <person name="Olsen N.S."/>
            <person name="Junco L.M.F."/>
            <person name="Kot W."/>
            <person name="Hansen L.H."/>
        </authorList>
    </citation>
    <scope>NUCLEOTIDE SEQUENCE [LARGE SCALE GENOMIC DNA]</scope>
</reference>
<dbReference type="Proteomes" id="UP000464308">
    <property type="component" value="Segment"/>
</dbReference>
<sequence length="374" mass="42237">MTKLTNHQLKEDIAEGLGTKAIADKHDMTESAIRYRKRQLAKSGWSPEHDMTKEVPEPYAVKGTSTLYDKDGNVVMQWVKTALDREQELAMLQAAVDAISESIVPEPPRLYAGRTAPADLLNLFVLTDYHLGMLAWAEETGDDWDMKIAEDLLVKWFAAAIDSAPPAQVAIFGQLGDFLHWDGLDAVTPSSGHVLDADTRFQKLVRVAIRAQRRIIGMLLEKFPQVHVVCAEGNHDMASSIWMRELLHVLYADEPRVTVDRSPDPYYCYEHGETALFFHHGHKRKAEQLETVLVAKFREVYGRTKHAYAHVGHLHHKKVLESGVMVVEQHRTLAAKDAYASRGGWLSERSASVITYHTRYGEVARFTISPEMLE</sequence>
<dbReference type="Gene3D" id="3.60.21.10">
    <property type="match status" value="1"/>
</dbReference>
<keyword evidence="2" id="KW-1185">Reference proteome</keyword>
<organism evidence="1 2">
    <name type="scientific">Escherichia phage altidsur</name>
    <dbReference type="NCBI Taxonomy" id="2696381"/>
    <lineage>
        <taxon>Viruses</taxon>
        <taxon>Duplodnaviria</taxon>
        <taxon>Heunggongvirae</taxon>
        <taxon>Uroviricota</taxon>
        <taxon>Caudoviricetes</taxon>
        <taxon>Autographivirales</taxon>
        <taxon>Autoscriptoviridae</taxon>
        <taxon>Stentvirinae</taxon>
        <taxon>Bonnellvirus</taxon>
        <taxon>Bonnellvirus altidsur</taxon>
    </lineage>
</organism>
<evidence type="ECO:0000313" key="2">
    <source>
        <dbReference type="Proteomes" id="UP000464308"/>
    </source>
</evidence>
<evidence type="ECO:0000313" key="1">
    <source>
        <dbReference type="EMBL" id="QHR65304.1"/>
    </source>
</evidence>
<dbReference type="EMBL" id="MN850568">
    <property type="protein sequence ID" value="QHR65304.1"/>
    <property type="molecule type" value="Genomic_DNA"/>
</dbReference>
<dbReference type="InterPro" id="IPR029052">
    <property type="entry name" value="Metallo-depent_PP-like"/>
</dbReference>
<name>A0A6B9WK74_9CAUD</name>
<accession>A0A6B9WK74</accession>